<proteinExistence type="predicted"/>
<reference evidence="3 4" key="1">
    <citation type="submission" date="2014-01" db="EMBL/GenBank/DDBJ databases">
        <authorList>
            <consortium name="Genome Consortium for Active Teaching"/>
            <person name="Sontag T.C."/>
            <person name="Newman J.D."/>
        </authorList>
    </citation>
    <scope>NUCLEOTIDE SEQUENCE [LARGE SCALE GENOMIC DNA]</scope>
    <source>
        <strain evidence="3 4">DSM 19056</strain>
    </source>
</reference>
<protein>
    <recommendedName>
        <fullName evidence="2">DUF6438 domain-containing protein</fullName>
    </recommendedName>
</protein>
<comment type="caution">
    <text evidence="3">The sequence shown here is derived from an EMBL/GenBank/DDBJ whole genome shotgun (WGS) entry which is preliminary data.</text>
</comment>
<keyword evidence="1" id="KW-0732">Signal</keyword>
<reference evidence="3 4" key="2">
    <citation type="submission" date="2017-05" db="EMBL/GenBank/DDBJ databases">
        <title>Genome of Chryseobacterium haifense.</title>
        <authorList>
            <person name="Newman J.D."/>
        </authorList>
    </citation>
    <scope>NUCLEOTIDE SEQUENCE [LARGE SCALE GENOMIC DNA]</scope>
    <source>
        <strain evidence="3 4">DSM 19056</strain>
    </source>
</reference>
<dbReference type="EMBL" id="JASZ02000017">
    <property type="protein sequence ID" value="OWK97911.1"/>
    <property type="molecule type" value="Genomic_DNA"/>
</dbReference>
<dbReference type="AlphaFoldDB" id="A0A246B8X2"/>
<gene>
    <name evidence="3" type="ORF">AP75_08575</name>
</gene>
<organism evidence="3 4">
    <name type="scientific">Kaistella haifensis DSM 19056</name>
    <dbReference type="NCBI Taxonomy" id="1450526"/>
    <lineage>
        <taxon>Bacteria</taxon>
        <taxon>Pseudomonadati</taxon>
        <taxon>Bacteroidota</taxon>
        <taxon>Flavobacteriia</taxon>
        <taxon>Flavobacteriales</taxon>
        <taxon>Weeksellaceae</taxon>
        <taxon>Chryseobacterium group</taxon>
        <taxon>Kaistella</taxon>
    </lineage>
</organism>
<dbReference type="Proteomes" id="UP000197587">
    <property type="component" value="Unassembled WGS sequence"/>
</dbReference>
<evidence type="ECO:0000256" key="1">
    <source>
        <dbReference type="SAM" id="SignalP"/>
    </source>
</evidence>
<accession>A0A246B8X2</accession>
<dbReference type="InterPro" id="IPR045497">
    <property type="entry name" value="DUF6438"/>
</dbReference>
<name>A0A246B8X2_9FLAO</name>
<sequence>MKYLLILLSITLLMSCATTTKSQYSKIEYEAGACFGFCPIFKITINPDRTAVIEAERFTFTEGRTKDDMSGEKEGTFRTTIKETDYQLLLSKLDSLDLKNLKDYYGNKNVTDLPTSHLKITFADGTQKHIEDYGKGGTEKLDEVYQLIEDLRKSQDWTKVN</sequence>
<dbReference type="RefSeq" id="WP_031503466.1">
    <property type="nucleotide sequence ID" value="NZ_JASZ02000017.1"/>
</dbReference>
<dbReference type="PROSITE" id="PS51257">
    <property type="entry name" value="PROKAR_LIPOPROTEIN"/>
    <property type="match status" value="1"/>
</dbReference>
<evidence type="ECO:0000259" key="2">
    <source>
        <dbReference type="Pfam" id="PF20033"/>
    </source>
</evidence>
<feature type="signal peptide" evidence="1">
    <location>
        <begin position="1"/>
        <end position="17"/>
    </location>
</feature>
<dbReference type="Pfam" id="PF20033">
    <property type="entry name" value="DUF6438"/>
    <property type="match status" value="1"/>
</dbReference>
<evidence type="ECO:0000313" key="4">
    <source>
        <dbReference type="Proteomes" id="UP000197587"/>
    </source>
</evidence>
<feature type="chain" id="PRO_5011228550" description="DUF6438 domain-containing protein" evidence="1">
    <location>
        <begin position="18"/>
        <end position="161"/>
    </location>
</feature>
<keyword evidence="4" id="KW-1185">Reference proteome</keyword>
<evidence type="ECO:0000313" key="3">
    <source>
        <dbReference type="EMBL" id="OWK97911.1"/>
    </source>
</evidence>
<feature type="domain" description="DUF6438" evidence="2">
    <location>
        <begin position="26"/>
        <end position="151"/>
    </location>
</feature>